<name>A0ABU3CAN1_9FLAO</name>
<dbReference type="InterPro" id="IPR036761">
    <property type="entry name" value="TTHA0802/YceI-like_sf"/>
</dbReference>
<evidence type="ECO:0000313" key="3">
    <source>
        <dbReference type="EMBL" id="MDT0643391.1"/>
    </source>
</evidence>
<dbReference type="SMART" id="SM00867">
    <property type="entry name" value="YceI"/>
    <property type="match status" value="1"/>
</dbReference>
<dbReference type="Pfam" id="PF04264">
    <property type="entry name" value="YceI"/>
    <property type="match status" value="1"/>
</dbReference>
<dbReference type="RefSeq" id="WP_311535011.1">
    <property type="nucleotide sequence ID" value="NZ_JAVRHQ010000012.1"/>
</dbReference>
<protein>
    <submittedName>
        <fullName evidence="3">YceI family protein</fullName>
    </submittedName>
</protein>
<dbReference type="InterPro" id="IPR007372">
    <property type="entry name" value="Lipid/polyisoprenoid-bd_YceI"/>
</dbReference>
<evidence type="ECO:0000259" key="2">
    <source>
        <dbReference type="SMART" id="SM00867"/>
    </source>
</evidence>
<feature type="domain" description="Lipid/polyisoprenoid-binding YceI-like" evidence="2">
    <location>
        <begin position="27"/>
        <end position="194"/>
    </location>
</feature>
<reference evidence="3 4" key="1">
    <citation type="submission" date="2023-09" db="EMBL/GenBank/DDBJ databases">
        <authorList>
            <person name="Rey-Velasco X."/>
        </authorList>
    </citation>
    <scope>NUCLEOTIDE SEQUENCE [LARGE SCALE GENOMIC DNA]</scope>
    <source>
        <strain evidence="3 4">F363</strain>
    </source>
</reference>
<dbReference type="EMBL" id="JAVRHQ010000012">
    <property type="protein sequence ID" value="MDT0643391.1"/>
    <property type="molecule type" value="Genomic_DNA"/>
</dbReference>
<sequence length="195" mass="21584">MNTFKNYWLAAGSFLLMMISVSTTAQTFDVKKTGSNMKIEGTSNIHDWEIEAEDFEGTLNAELKDGQLTQIKNLEFTVIAESLKSGKGAMDKNTYKALETDKHKKITYTLNKVKNIDCTSSEKCVVTTSGYLTIAGTKNPVDITFTAKVENNKIVLSGSEKVKMSEYKIDPPTAMFGAITTGDEVKIEFQTTFSK</sequence>
<dbReference type="Proteomes" id="UP001262889">
    <property type="component" value="Unassembled WGS sequence"/>
</dbReference>
<organism evidence="3 4">
    <name type="scientific">Autumnicola tepida</name>
    <dbReference type="NCBI Taxonomy" id="3075595"/>
    <lineage>
        <taxon>Bacteria</taxon>
        <taxon>Pseudomonadati</taxon>
        <taxon>Bacteroidota</taxon>
        <taxon>Flavobacteriia</taxon>
        <taxon>Flavobacteriales</taxon>
        <taxon>Flavobacteriaceae</taxon>
        <taxon>Autumnicola</taxon>
    </lineage>
</organism>
<evidence type="ECO:0000256" key="1">
    <source>
        <dbReference type="SAM" id="SignalP"/>
    </source>
</evidence>
<comment type="caution">
    <text evidence="3">The sequence shown here is derived from an EMBL/GenBank/DDBJ whole genome shotgun (WGS) entry which is preliminary data.</text>
</comment>
<keyword evidence="4" id="KW-1185">Reference proteome</keyword>
<dbReference type="Gene3D" id="2.40.128.110">
    <property type="entry name" value="Lipid/polyisoprenoid-binding, YceI-like"/>
    <property type="match status" value="1"/>
</dbReference>
<keyword evidence="1" id="KW-0732">Signal</keyword>
<proteinExistence type="predicted"/>
<feature type="chain" id="PRO_5046865296" evidence="1">
    <location>
        <begin position="26"/>
        <end position="195"/>
    </location>
</feature>
<dbReference type="PANTHER" id="PTHR34406">
    <property type="entry name" value="PROTEIN YCEI"/>
    <property type="match status" value="1"/>
</dbReference>
<accession>A0ABU3CAN1</accession>
<dbReference type="SUPFAM" id="SSF101874">
    <property type="entry name" value="YceI-like"/>
    <property type="match status" value="1"/>
</dbReference>
<gene>
    <name evidence="3" type="ORF">RM553_11165</name>
</gene>
<evidence type="ECO:0000313" key="4">
    <source>
        <dbReference type="Proteomes" id="UP001262889"/>
    </source>
</evidence>
<dbReference type="PANTHER" id="PTHR34406:SF1">
    <property type="entry name" value="PROTEIN YCEI"/>
    <property type="match status" value="1"/>
</dbReference>
<feature type="signal peptide" evidence="1">
    <location>
        <begin position="1"/>
        <end position="25"/>
    </location>
</feature>